<evidence type="ECO:0000313" key="1">
    <source>
        <dbReference type="EMBL" id="QOV40190.1"/>
    </source>
</evidence>
<evidence type="ECO:0000313" key="2">
    <source>
        <dbReference type="Proteomes" id="UP000594205"/>
    </source>
</evidence>
<accession>A0A7M2SV14</accession>
<proteinExistence type="predicted"/>
<reference evidence="1 2" key="1">
    <citation type="submission" date="2020-10" db="EMBL/GenBank/DDBJ databases">
        <title>Streptomyces ferrugineus complate genome analysis.</title>
        <authorList>
            <person name="Anwar N."/>
        </authorList>
    </citation>
    <scope>NUCLEOTIDE SEQUENCE [LARGE SCALE GENOMIC DNA]</scope>
    <source>
        <strain evidence="1 2">CCTCC AA2014009</strain>
    </source>
</reference>
<dbReference type="EMBL" id="CP063373">
    <property type="protein sequence ID" value="QOV40190.1"/>
    <property type="molecule type" value="Genomic_DNA"/>
</dbReference>
<sequence>MTAVAEAPGLPDLEQRLALVACGENTRPGKTRACDSCSNKSGTLLRITATGAADALAAAICGTGDCRVRTCDPCKEKAVRMIHLYNEEAE</sequence>
<dbReference type="Proteomes" id="UP000594205">
    <property type="component" value="Chromosome"/>
</dbReference>
<dbReference type="AlphaFoldDB" id="A0A7M2SV14"/>
<keyword evidence="2" id="KW-1185">Reference proteome</keyword>
<protein>
    <submittedName>
        <fullName evidence="1">Uncharacterized protein</fullName>
    </submittedName>
</protein>
<gene>
    <name evidence="1" type="ORF">IM697_18385</name>
</gene>
<dbReference type="RefSeq" id="WP_194048777.1">
    <property type="nucleotide sequence ID" value="NZ_CP063373.1"/>
</dbReference>
<dbReference type="KEGG" id="sfeu:IM697_18385"/>
<organism evidence="1 2">
    <name type="scientific">Streptomyces ferrugineus</name>
    <dbReference type="NCBI Taxonomy" id="1413221"/>
    <lineage>
        <taxon>Bacteria</taxon>
        <taxon>Bacillati</taxon>
        <taxon>Actinomycetota</taxon>
        <taxon>Actinomycetes</taxon>
        <taxon>Kitasatosporales</taxon>
        <taxon>Streptomycetaceae</taxon>
        <taxon>Streptomyces</taxon>
    </lineage>
</organism>
<name>A0A7M2SV14_9ACTN</name>